<organism evidence="3 4">
    <name type="scientific">Tetrabaena socialis</name>
    <dbReference type="NCBI Taxonomy" id="47790"/>
    <lineage>
        <taxon>Eukaryota</taxon>
        <taxon>Viridiplantae</taxon>
        <taxon>Chlorophyta</taxon>
        <taxon>core chlorophytes</taxon>
        <taxon>Chlorophyceae</taxon>
        <taxon>CS clade</taxon>
        <taxon>Chlamydomonadales</taxon>
        <taxon>Tetrabaenaceae</taxon>
        <taxon>Tetrabaena</taxon>
    </lineage>
</organism>
<comment type="caution">
    <text evidence="3">The sequence shown here is derived from an EMBL/GenBank/DDBJ whole genome shotgun (WGS) entry which is preliminary data.</text>
</comment>
<dbReference type="PANTHER" id="PTHR34357:SF2">
    <property type="entry name" value="F26F24.3-RELATED"/>
    <property type="match status" value="1"/>
</dbReference>
<feature type="compositionally biased region" description="Low complexity" evidence="1">
    <location>
        <begin position="223"/>
        <end position="232"/>
    </location>
</feature>
<sequence length="232" mass="23242">MAPPAGESTSSRPPSTGDADGARATQPDAAAPTGGPSAPAPQPELEPVSRTEGDEEGGEGGEGGCPICQFIEAGECGGAHKAWTACRRQADAHRAVRGGATRCGTVRHGAAMLCDAVLCCAVLCGAVRHGAARCGTAWTACRNEAKAAGKDYIEECQEHFKAFLQCALEHRGYYEPFLEMLGGLPPGEGEEGEEEGGATEGATEGAKEGAAQETEGGAGEGAGAAAAGEGRG</sequence>
<evidence type="ECO:0000259" key="2">
    <source>
        <dbReference type="Pfam" id="PF07802"/>
    </source>
</evidence>
<dbReference type="AlphaFoldDB" id="A0A2J7ZW57"/>
<feature type="compositionally biased region" description="Low complexity" evidence="1">
    <location>
        <begin position="200"/>
        <end position="215"/>
    </location>
</feature>
<dbReference type="Pfam" id="PF07802">
    <property type="entry name" value="GCK"/>
    <property type="match status" value="1"/>
</dbReference>
<dbReference type="OrthoDB" id="539650at2759"/>
<evidence type="ECO:0000313" key="3">
    <source>
        <dbReference type="EMBL" id="PNH04503.1"/>
    </source>
</evidence>
<gene>
    <name evidence="3" type="ORF">TSOC_009330</name>
</gene>
<evidence type="ECO:0000256" key="1">
    <source>
        <dbReference type="SAM" id="MobiDB-lite"/>
    </source>
</evidence>
<dbReference type="EMBL" id="PGGS01000383">
    <property type="protein sequence ID" value="PNH04503.1"/>
    <property type="molecule type" value="Genomic_DNA"/>
</dbReference>
<feature type="region of interest" description="Disordered" evidence="1">
    <location>
        <begin position="1"/>
        <end position="61"/>
    </location>
</feature>
<dbReference type="InterPro" id="IPR012891">
    <property type="entry name" value="GCK_dom"/>
</dbReference>
<dbReference type="PANTHER" id="PTHR34357">
    <property type="entry name" value="F7A19.14 PROTEIN-RELATED"/>
    <property type="match status" value="1"/>
</dbReference>
<feature type="region of interest" description="Disordered" evidence="1">
    <location>
        <begin position="182"/>
        <end position="232"/>
    </location>
</feature>
<evidence type="ECO:0000313" key="4">
    <source>
        <dbReference type="Proteomes" id="UP000236333"/>
    </source>
</evidence>
<reference evidence="3 4" key="1">
    <citation type="journal article" date="2017" name="Mol. Biol. Evol.">
        <title>The 4-celled Tetrabaena socialis nuclear genome reveals the essential components for genetic control of cell number at the origin of multicellularity in the volvocine lineage.</title>
        <authorList>
            <person name="Featherston J."/>
            <person name="Arakaki Y."/>
            <person name="Hanschen E.R."/>
            <person name="Ferris P.J."/>
            <person name="Michod R.E."/>
            <person name="Olson B.J.S.C."/>
            <person name="Nozaki H."/>
            <person name="Durand P.M."/>
        </authorList>
    </citation>
    <scope>NUCLEOTIDE SEQUENCE [LARGE SCALE GENOMIC DNA]</scope>
    <source>
        <strain evidence="3 4">NIES-571</strain>
    </source>
</reference>
<proteinExistence type="predicted"/>
<feature type="compositionally biased region" description="Acidic residues" evidence="1">
    <location>
        <begin position="188"/>
        <end position="197"/>
    </location>
</feature>
<name>A0A2J7ZW57_9CHLO</name>
<feature type="domain" description="GCK" evidence="2">
    <location>
        <begin position="136"/>
        <end position="180"/>
    </location>
</feature>
<keyword evidence="4" id="KW-1185">Reference proteome</keyword>
<feature type="compositionally biased region" description="Low complexity" evidence="1">
    <location>
        <begin position="27"/>
        <end position="37"/>
    </location>
</feature>
<dbReference type="Proteomes" id="UP000236333">
    <property type="component" value="Unassembled WGS sequence"/>
</dbReference>
<protein>
    <recommendedName>
        <fullName evidence="2">GCK domain-containing protein</fullName>
    </recommendedName>
</protein>
<accession>A0A2J7ZW57</accession>